<sequence>LDREYEKVKMALKEELQNASQDGDSCRNTQTLCFKPDSVKVNNNTRTELTLEAFCRRAYAKGYEEFYFPVVEANRLRCVTKCTSGVDGAIDCNQGHCVLERSGPACRCFSAGALWSCGPRCEVAVRWRALVGGLAGAAALLLLLLALSAVLARCRRRGCHPGGSWLEIWDKDTVGTFSNVGFEDDRTVKYENFHVALANVNTNIRVHLQRPEMTSSSL</sequence>
<keyword evidence="3" id="KW-1185">Reference proteome</keyword>
<gene>
    <name evidence="2" type="ORF">WCI35_028006</name>
</gene>
<proteinExistence type="predicted"/>
<protein>
    <submittedName>
        <fullName evidence="2">Mucin-3B</fullName>
    </submittedName>
</protein>
<keyword evidence="1" id="KW-0472">Membrane</keyword>
<evidence type="ECO:0000313" key="3">
    <source>
        <dbReference type="Proteomes" id="UP001610411"/>
    </source>
</evidence>
<reference evidence="2 3" key="1">
    <citation type="journal article" date="2024" name="G3 (Bethesda)">
        <title>A hybrid genome assembly of the endangered aye-aye (Daubentonia madagascariensis).</title>
        <authorList>
            <person name="Versoza C.J."/>
            <person name="Pfeifer S.P."/>
        </authorList>
    </citation>
    <scope>NUCLEOTIDE SEQUENCE [LARGE SCALE GENOMIC DNA]</scope>
    <source>
        <strain evidence="2">6821</strain>
    </source>
</reference>
<dbReference type="PANTHER" id="PTHR15381:SF3">
    <property type="entry name" value="MUCIN-3B-LIKE"/>
    <property type="match status" value="1"/>
</dbReference>
<evidence type="ECO:0000256" key="1">
    <source>
        <dbReference type="SAM" id="Phobius"/>
    </source>
</evidence>
<dbReference type="AlphaFoldDB" id="A0ABD2DHB6"/>
<organism evidence="2 3">
    <name type="scientific">Daubentonia madagascariensis</name>
    <name type="common">Aye-aye</name>
    <name type="synonym">Sciurus madagascariensis</name>
    <dbReference type="NCBI Taxonomy" id="31869"/>
    <lineage>
        <taxon>Eukaryota</taxon>
        <taxon>Metazoa</taxon>
        <taxon>Chordata</taxon>
        <taxon>Craniata</taxon>
        <taxon>Vertebrata</taxon>
        <taxon>Euteleostomi</taxon>
        <taxon>Mammalia</taxon>
        <taxon>Eutheria</taxon>
        <taxon>Euarchontoglires</taxon>
        <taxon>Primates</taxon>
        <taxon>Strepsirrhini</taxon>
        <taxon>Chiromyiformes</taxon>
        <taxon>Daubentoniidae</taxon>
        <taxon>Daubentonia</taxon>
    </lineage>
</organism>
<keyword evidence="1" id="KW-0812">Transmembrane</keyword>
<comment type="caution">
    <text evidence="2">The sequence shown here is derived from an EMBL/GenBank/DDBJ whole genome shotgun (WGS) entry which is preliminary data.</text>
</comment>
<evidence type="ECO:0000313" key="2">
    <source>
        <dbReference type="EMBL" id="KAL2766081.1"/>
    </source>
</evidence>
<accession>A0ABD2DHB6</accession>
<dbReference type="Proteomes" id="UP001610411">
    <property type="component" value="Unassembled WGS sequence"/>
</dbReference>
<feature type="non-terminal residue" evidence="2">
    <location>
        <position position="1"/>
    </location>
</feature>
<keyword evidence="1" id="KW-1133">Transmembrane helix</keyword>
<name>A0ABD2DHB6_DAUMA</name>
<dbReference type="PANTHER" id="PTHR15381">
    <property type="entry name" value="CHONDROITIN SULFATE PROTEOGLYCAN 5 -RELATED"/>
    <property type="match status" value="1"/>
</dbReference>
<feature type="transmembrane region" description="Helical" evidence="1">
    <location>
        <begin position="129"/>
        <end position="151"/>
    </location>
</feature>
<dbReference type="EMBL" id="JBFSEQ010000011">
    <property type="protein sequence ID" value="KAL2766081.1"/>
    <property type="molecule type" value="Genomic_DNA"/>
</dbReference>